<dbReference type="AlphaFoldDB" id="A0A1F6DVD7"/>
<comment type="caution">
    <text evidence="3">The sequence shown here is derived from an EMBL/GenBank/DDBJ whole genome shotgun (WGS) entry which is preliminary data.</text>
</comment>
<accession>A0A1F6DVD7</accession>
<reference evidence="3 4" key="1">
    <citation type="journal article" date="2016" name="Nat. Commun.">
        <title>Thousands of microbial genomes shed light on interconnected biogeochemical processes in an aquifer system.</title>
        <authorList>
            <person name="Anantharaman K."/>
            <person name="Brown C.T."/>
            <person name="Hug L.A."/>
            <person name="Sharon I."/>
            <person name="Castelle C.J."/>
            <person name="Probst A.J."/>
            <person name="Thomas B.C."/>
            <person name="Singh A."/>
            <person name="Wilkins M.J."/>
            <person name="Karaoz U."/>
            <person name="Brodie E.L."/>
            <person name="Williams K.H."/>
            <person name="Hubbard S.S."/>
            <person name="Banfield J.F."/>
        </authorList>
    </citation>
    <scope>NUCLEOTIDE SEQUENCE [LARGE SCALE GENOMIC DNA]</scope>
</reference>
<dbReference type="EMBL" id="MFLK01000051">
    <property type="protein sequence ID" value="OGG65346.1"/>
    <property type="molecule type" value="Genomic_DNA"/>
</dbReference>
<dbReference type="InterPro" id="IPR036291">
    <property type="entry name" value="NAD(P)-bd_dom_sf"/>
</dbReference>
<feature type="domain" description="NAD-dependent epimerase/dehydratase" evidence="2">
    <location>
        <begin position="5"/>
        <end position="238"/>
    </location>
</feature>
<dbReference type="Gene3D" id="3.90.25.10">
    <property type="entry name" value="UDP-galactose 4-epimerase, domain 1"/>
    <property type="match status" value="1"/>
</dbReference>
<dbReference type="STRING" id="1798497.A3D71_00125"/>
<evidence type="ECO:0000256" key="1">
    <source>
        <dbReference type="ARBA" id="ARBA00007637"/>
    </source>
</evidence>
<dbReference type="InterPro" id="IPR001509">
    <property type="entry name" value="Epimerase_deHydtase"/>
</dbReference>
<evidence type="ECO:0000313" key="3">
    <source>
        <dbReference type="EMBL" id="OGG65346.1"/>
    </source>
</evidence>
<proteinExistence type="inferred from homology"/>
<evidence type="ECO:0000259" key="2">
    <source>
        <dbReference type="Pfam" id="PF01370"/>
    </source>
</evidence>
<dbReference type="Pfam" id="PF01370">
    <property type="entry name" value="Epimerase"/>
    <property type="match status" value="1"/>
</dbReference>
<evidence type="ECO:0000313" key="4">
    <source>
        <dbReference type="Proteomes" id="UP000177652"/>
    </source>
</evidence>
<gene>
    <name evidence="3" type="ORF">A3D71_00125</name>
</gene>
<dbReference type="Proteomes" id="UP000177652">
    <property type="component" value="Unassembled WGS sequence"/>
</dbReference>
<name>A0A1F6DVD7_9BACT</name>
<comment type="similarity">
    <text evidence="1">Belongs to the NAD(P)-dependent epimerase/dehydratase family.</text>
</comment>
<sequence>MKKTVVTGGAGFIGSNLAHALVAAGWETHIIDIDPSFRKDTLPKEAILHVLDVRSTDAIQPIMEGADVVFHTAAVPRVPYSIEHPVETTDQNVTGTVSALTAAAQAKVRRFIYSASGSAYGEQTTLPLEEKMVANPVNPYGLQKYVGELFTKLWSETYGIETVSLRYFNVYGPGMDPNGAYALAIGKFALARKNNEPITIFGDGTVTRDFTHVSDVVRANLLAAESPQVGKGEVINIGAGRQTSIKALADMFGGEIVYGPARIEAHDSLADNRKAQELLGWKPLVGLEDGIMMLKKEMGIT</sequence>
<dbReference type="SUPFAM" id="SSF51735">
    <property type="entry name" value="NAD(P)-binding Rossmann-fold domains"/>
    <property type="match status" value="1"/>
</dbReference>
<dbReference type="Gene3D" id="3.40.50.720">
    <property type="entry name" value="NAD(P)-binding Rossmann-like Domain"/>
    <property type="match status" value="1"/>
</dbReference>
<dbReference type="PANTHER" id="PTHR43000">
    <property type="entry name" value="DTDP-D-GLUCOSE 4,6-DEHYDRATASE-RELATED"/>
    <property type="match status" value="1"/>
</dbReference>
<protein>
    <recommendedName>
        <fullName evidence="2">NAD-dependent epimerase/dehydratase domain-containing protein</fullName>
    </recommendedName>
</protein>
<organism evidence="3 4">
    <name type="scientific">Candidatus Kaiserbacteria bacterium RIFCSPHIGHO2_02_FULL_55_20</name>
    <dbReference type="NCBI Taxonomy" id="1798497"/>
    <lineage>
        <taxon>Bacteria</taxon>
        <taxon>Candidatus Kaiseribacteriota</taxon>
    </lineage>
</organism>